<evidence type="ECO:0000256" key="5">
    <source>
        <dbReference type="ARBA" id="ARBA00022985"/>
    </source>
</evidence>
<dbReference type="EMBL" id="LGAA01000018">
    <property type="protein sequence ID" value="KPD02513.1"/>
    <property type="molecule type" value="Genomic_DNA"/>
</dbReference>
<dbReference type="HAMAP" id="MF_01942">
    <property type="entry name" value="Lipid_A_LpxL_LpxP"/>
    <property type="match status" value="1"/>
</dbReference>
<dbReference type="GO" id="GO:0008913">
    <property type="term" value="F:Kdo2-lipid IVA acyltransferase activity"/>
    <property type="evidence" value="ECO:0007669"/>
    <property type="project" value="UniProtKB-EC"/>
</dbReference>
<keyword evidence="4 9" id="KW-0812">Transmembrane</keyword>
<dbReference type="Proteomes" id="UP000053226">
    <property type="component" value="Unassembled WGS sequence"/>
</dbReference>
<dbReference type="RefSeq" id="WP_053908108.1">
    <property type="nucleotide sequence ID" value="NZ_CAWMUS010000018.1"/>
</dbReference>
<evidence type="ECO:0000313" key="10">
    <source>
        <dbReference type="EMBL" id="KPD02513.1"/>
    </source>
</evidence>
<keyword evidence="8 9" id="KW-0012">Acyltransferase</keyword>
<dbReference type="GO" id="GO:0036104">
    <property type="term" value="P:Kdo2-lipid A biosynthetic process"/>
    <property type="evidence" value="ECO:0007669"/>
    <property type="project" value="UniProtKB-UniRule"/>
</dbReference>
<dbReference type="GO" id="GO:0009103">
    <property type="term" value="P:lipopolysaccharide biosynthetic process"/>
    <property type="evidence" value="ECO:0007669"/>
    <property type="project" value="UniProtKB-UniRule"/>
</dbReference>
<evidence type="ECO:0000256" key="6">
    <source>
        <dbReference type="ARBA" id="ARBA00022989"/>
    </source>
</evidence>
<dbReference type="Pfam" id="PF03279">
    <property type="entry name" value="Lip_A_acyltrans"/>
    <property type="match status" value="1"/>
</dbReference>
<gene>
    <name evidence="9" type="primary">lpxL</name>
    <name evidence="10" type="ORF">M992_1665</name>
</gene>
<dbReference type="AlphaFoldDB" id="A0A0N0I9V8"/>
<evidence type="ECO:0000256" key="2">
    <source>
        <dbReference type="ARBA" id="ARBA00022519"/>
    </source>
</evidence>
<protein>
    <recommendedName>
        <fullName evidence="9">Lipid A biosynthesis acyltransferase</fullName>
        <ecNumber evidence="9">2.3.1.241</ecNumber>
    </recommendedName>
    <alternativeName>
        <fullName evidence="9">Kdo(2)-lipid IV(A) acyltransferase</fullName>
    </alternativeName>
</protein>
<evidence type="ECO:0000256" key="7">
    <source>
        <dbReference type="ARBA" id="ARBA00023136"/>
    </source>
</evidence>
<comment type="pathway">
    <text evidence="9">Glycolipid biosynthesis; KDO(2)-lipid A biosynthesis; KDO(2)-lipid A from CMP-3-deoxy-D-manno-octulosonate and lipid IV(A): step 3/4.</text>
</comment>
<comment type="function">
    <text evidence="9">Catalyzes the transfer of an acyl chain from an acyl-[acyl-carrier-protein] (ACP) to a Kdo(2)-lipid IV(A) to form a Kdo(2)-(acyl)-lipid IV(A).</text>
</comment>
<keyword evidence="6 9" id="KW-1133">Transmembrane helix</keyword>
<comment type="subcellular location">
    <subcellularLocation>
        <location evidence="9">Cell inner membrane</location>
        <topology evidence="9">Single-pass membrane protein</topology>
    </subcellularLocation>
</comment>
<evidence type="ECO:0000256" key="1">
    <source>
        <dbReference type="ARBA" id="ARBA00022475"/>
    </source>
</evidence>
<dbReference type="NCBIfam" id="TIGR02207">
    <property type="entry name" value="lipid_A_htrB"/>
    <property type="match status" value="1"/>
</dbReference>
<comment type="catalytic activity">
    <reaction evidence="9">
        <text>an alpha-Kdo-(2-&gt;4)-alpha-Kdo-(2-&gt;6)-lipid IVA + a fatty acyl-[ACP] = an alpha-Kdo-(2-&gt;4)-alpha-Kdo-(2-&gt;6)-(acyl)-lipid IVA + holo-[ACP]</text>
        <dbReference type="Rhea" id="RHEA:69396"/>
        <dbReference type="Rhea" id="RHEA-COMP:9685"/>
        <dbReference type="Rhea" id="RHEA-COMP:14125"/>
        <dbReference type="ChEBI" id="CHEBI:64479"/>
        <dbReference type="ChEBI" id="CHEBI:138651"/>
        <dbReference type="ChEBI" id="CHEBI:176429"/>
        <dbReference type="ChEBI" id="CHEBI:176430"/>
        <dbReference type="EC" id="2.3.1.241"/>
    </reaction>
</comment>
<dbReference type="InterPro" id="IPR011920">
    <property type="entry name" value="Lipid_A_LpxL_LpxP"/>
</dbReference>
<keyword evidence="2 9" id="KW-0997">Cell inner membrane</keyword>
<dbReference type="InterPro" id="IPR004960">
    <property type="entry name" value="LipA_acyltrans"/>
</dbReference>
<comment type="pathway">
    <text evidence="9">Bacterial outer membrane biogenesis; lipopolysaccharide biosynthesis.</text>
</comment>
<proteinExistence type="inferred from homology"/>
<evidence type="ECO:0000256" key="3">
    <source>
        <dbReference type="ARBA" id="ARBA00022679"/>
    </source>
</evidence>
<dbReference type="OrthoDB" id="9803456at2"/>
<dbReference type="UniPathway" id="UPA00360">
    <property type="reaction ID" value="UER00485"/>
</dbReference>
<dbReference type="PIRSF" id="PIRSF026649">
    <property type="entry name" value="MsbB"/>
    <property type="match status" value="1"/>
</dbReference>
<evidence type="ECO:0000256" key="4">
    <source>
        <dbReference type="ARBA" id="ARBA00022692"/>
    </source>
</evidence>
<evidence type="ECO:0000313" key="11">
    <source>
        <dbReference type="Proteomes" id="UP000053226"/>
    </source>
</evidence>
<keyword evidence="7 9" id="KW-0472">Membrane</keyword>
<sequence length="310" mass="35884">MYSKNVFKYKYLHPKYALTWLGVGVLYLLVQLPYTWIVMIGGSLGNLSRLILKRRAKIVKRNLQLCFPDKSVSEIEQMVKKNFYSLGIALFETGMAWFWSDRRIKKIFTMTGGENFTNAMNKQRGIMVVGVHFMSIELGGRIMGTCYPINAMYRPHNNKVMEYIQTKGRTRSNKGMIDRRNLKFMIEELKSGKAIWFAPDQDLGTKGTLFAPFFTVKNTSTSKGTAMIAQLSNSVVLTMVLIRNNKNGKPYEMIIGPELDNYPTGDKQHDAEYINHIIENEIMRAPEQYLWAHRRFKTRPKGEPTFYENK</sequence>
<comment type="similarity">
    <text evidence="9">Belongs to the LpxL/LpxM/LpxP family.</text>
</comment>
<keyword evidence="11" id="KW-1185">Reference proteome</keyword>
<keyword evidence="3 9" id="KW-0808">Transferase</keyword>
<name>A0A0N0I9V8_9GAMM</name>
<feature type="short sequence motif" description="HXXXXD motif" evidence="9">
    <location>
        <begin position="132"/>
        <end position="137"/>
    </location>
</feature>
<dbReference type="EC" id="2.3.1.241" evidence="9"/>
<evidence type="ECO:0000256" key="9">
    <source>
        <dbReference type="HAMAP-Rule" id="MF_01942"/>
    </source>
</evidence>
<keyword evidence="1 9" id="KW-1003">Cell membrane</keyword>
<dbReference type="CDD" id="cd07984">
    <property type="entry name" value="LPLAT_LABLAT-like"/>
    <property type="match status" value="1"/>
</dbReference>
<accession>A0A0N0I9V8</accession>
<dbReference type="PANTHER" id="PTHR30606:SF7">
    <property type="entry name" value="LIPID A BIOSYNTHESIS PALMITOLEOYLTRANSFERASE"/>
    <property type="match status" value="1"/>
</dbReference>
<dbReference type="GO" id="GO:0009245">
    <property type="term" value="P:lipid A biosynthetic process"/>
    <property type="evidence" value="ECO:0007669"/>
    <property type="project" value="InterPro"/>
</dbReference>
<keyword evidence="5 9" id="KW-0448">Lipopolysaccharide biosynthesis</keyword>
<dbReference type="GO" id="GO:0005886">
    <property type="term" value="C:plasma membrane"/>
    <property type="evidence" value="ECO:0007669"/>
    <property type="project" value="UniProtKB-SubCell"/>
</dbReference>
<dbReference type="PANTHER" id="PTHR30606">
    <property type="entry name" value="LIPID A BIOSYNTHESIS LAUROYL ACYLTRANSFERASE"/>
    <property type="match status" value="1"/>
</dbReference>
<comment type="caution">
    <text evidence="10">The sequence shown here is derived from an EMBL/GenBank/DDBJ whole genome shotgun (WGS) entry which is preliminary data.</text>
</comment>
<dbReference type="UniPathway" id="UPA00030"/>
<organism evidence="10 11">
    <name type="scientific">Moellerella wisconsensis ATCC 35017</name>
    <dbReference type="NCBI Taxonomy" id="1354267"/>
    <lineage>
        <taxon>Bacteria</taxon>
        <taxon>Pseudomonadati</taxon>
        <taxon>Pseudomonadota</taxon>
        <taxon>Gammaproteobacteria</taxon>
        <taxon>Enterobacterales</taxon>
        <taxon>Morganellaceae</taxon>
        <taxon>Moellerella</taxon>
    </lineage>
</organism>
<evidence type="ECO:0000256" key="8">
    <source>
        <dbReference type="ARBA" id="ARBA00023315"/>
    </source>
</evidence>
<reference evidence="10 11" key="1">
    <citation type="submission" date="2015-07" db="EMBL/GenBank/DDBJ databases">
        <title>ATOL: Assembling a taxonomically balanced genome-scale reconstruction of the evolutionary history of the Enterobacteriaceae.</title>
        <authorList>
            <person name="Plunkett G.III."/>
            <person name="Neeno-Eckwall E.C."/>
            <person name="Glasner J.D."/>
            <person name="Perna N.T."/>
        </authorList>
    </citation>
    <scope>NUCLEOTIDE SEQUENCE [LARGE SCALE GENOMIC DNA]</scope>
    <source>
        <strain evidence="10 11">ATCC 35017</strain>
    </source>
</reference>